<dbReference type="PANTHER" id="PTHR46797:SF1">
    <property type="entry name" value="METHYLPHOSPHONATE SYNTHASE"/>
    <property type="match status" value="1"/>
</dbReference>
<dbReference type="PANTHER" id="PTHR46797">
    <property type="entry name" value="HTH-TYPE TRANSCRIPTIONAL REGULATOR"/>
    <property type="match status" value="1"/>
</dbReference>
<dbReference type="CDD" id="cd00093">
    <property type="entry name" value="HTH_XRE"/>
    <property type="match status" value="1"/>
</dbReference>
<dbReference type="EMBL" id="JAPDOD010000032">
    <property type="protein sequence ID" value="MDA0164231.1"/>
    <property type="molecule type" value="Genomic_DNA"/>
</dbReference>
<evidence type="ECO:0000256" key="1">
    <source>
        <dbReference type="ARBA" id="ARBA00023125"/>
    </source>
</evidence>
<reference evidence="3" key="1">
    <citation type="submission" date="2022-10" db="EMBL/GenBank/DDBJ databases">
        <title>The WGS of Solirubrobacter ginsenosidimutans DSM 21036.</title>
        <authorList>
            <person name="Jiang Z."/>
        </authorList>
    </citation>
    <scope>NUCLEOTIDE SEQUENCE</scope>
    <source>
        <strain evidence="3">DSM 21036</strain>
    </source>
</reference>
<dbReference type="Gene3D" id="1.10.260.40">
    <property type="entry name" value="lambda repressor-like DNA-binding domains"/>
    <property type="match status" value="1"/>
</dbReference>
<dbReference type="InterPro" id="IPR050807">
    <property type="entry name" value="TransReg_Diox_bact_type"/>
</dbReference>
<keyword evidence="1" id="KW-0238">DNA-binding</keyword>
<dbReference type="InterPro" id="IPR001387">
    <property type="entry name" value="Cro/C1-type_HTH"/>
</dbReference>
<dbReference type="PROSITE" id="PS50943">
    <property type="entry name" value="HTH_CROC1"/>
    <property type="match status" value="1"/>
</dbReference>
<dbReference type="Pfam" id="PF01381">
    <property type="entry name" value="HTH_3"/>
    <property type="match status" value="1"/>
</dbReference>
<dbReference type="GO" id="GO:0003700">
    <property type="term" value="F:DNA-binding transcription factor activity"/>
    <property type="evidence" value="ECO:0007669"/>
    <property type="project" value="TreeGrafter"/>
</dbReference>
<evidence type="ECO:0000259" key="2">
    <source>
        <dbReference type="PROSITE" id="PS50943"/>
    </source>
</evidence>
<dbReference type="GO" id="GO:0005829">
    <property type="term" value="C:cytosol"/>
    <property type="evidence" value="ECO:0007669"/>
    <property type="project" value="TreeGrafter"/>
</dbReference>
<dbReference type="InterPro" id="IPR010982">
    <property type="entry name" value="Lambda_DNA-bd_dom_sf"/>
</dbReference>
<dbReference type="RefSeq" id="WP_270043481.1">
    <property type="nucleotide sequence ID" value="NZ_JAPDOD010000032.1"/>
</dbReference>
<organism evidence="3 4">
    <name type="scientific">Solirubrobacter ginsenosidimutans</name>
    <dbReference type="NCBI Taxonomy" id="490573"/>
    <lineage>
        <taxon>Bacteria</taxon>
        <taxon>Bacillati</taxon>
        <taxon>Actinomycetota</taxon>
        <taxon>Thermoleophilia</taxon>
        <taxon>Solirubrobacterales</taxon>
        <taxon>Solirubrobacteraceae</taxon>
        <taxon>Solirubrobacter</taxon>
    </lineage>
</organism>
<name>A0A9X3MZ04_9ACTN</name>
<dbReference type="Proteomes" id="UP001149140">
    <property type="component" value="Unassembled WGS sequence"/>
</dbReference>
<dbReference type="GO" id="GO:0003677">
    <property type="term" value="F:DNA binding"/>
    <property type="evidence" value="ECO:0007669"/>
    <property type="project" value="UniProtKB-KW"/>
</dbReference>
<dbReference type="AlphaFoldDB" id="A0A9X3MZ04"/>
<dbReference type="SMART" id="SM00530">
    <property type="entry name" value="HTH_XRE"/>
    <property type="match status" value="1"/>
</dbReference>
<evidence type="ECO:0000313" key="3">
    <source>
        <dbReference type="EMBL" id="MDA0164231.1"/>
    </source>
</evidence>
<gene>
    <name evidence="3" type="ORF">OM076_28430</name>
</gene>
<accession>A0A9X3MZ04</accession>
<protein>
    <submittedName>
        <fullName evidence="3">Helix-turn-helix domain-containing protein</fullName>
    </submittedName>
</protein>
<feature type="domain" description="HTH cro/C1-type" evidence="2">
    <location>
        <begin position="15"/>
        <end position="69"/>
    </location>
</feature>
<proteinExistence type="predicted"/>
<evidence type="ECO:0000313" key="4">
    <source>
        <dbReference type="Proteomes" id="UP001149140"/>
    </source>
</evidence>
<comment type="caution">
    <text evidence="3">The sequence shown here is derived from an EMBL/GenBank/DDBJ whole genome shotgun (WGS) entry which is preliminary data.</text>
</comment>
<sequence length="211" mass="22708">MEGSDEQTASFGEVMRRLRQDAGLSQAGLAAAAGIHARQINRYESGEQQPALDVAQRLAGALSVTLDELAGGSSDRVKLSGTWWAAWQTFNQGEQVIATQPVGLNQYGSTIQIEALERSTQNERGGYLWRGELRLWDGQVLMGYYAAADGNVRSKGTMYLVLHAQGDYAHGRWVGLSYDGPVVSGYATLAHTQDAAEAVMAKLLDAAPMSS</sequence>
<keyword evidence="4" id="KW-1185">Reference proteome</keyword>
<dbReference type="SUPFAM" id="SSF47413">
    <property type="entry name" value="lambda repressor-like DNA-binding domains"/>
    <property type="match status" value="1"/>
</dbReference>